<dbReference type="PANTHER" id="PTHR47360">
    <property type="entry name" value="MUREIN DD-ENDOPEPTIDASE MEPS/MUREIN LD-CARBOXYPEPTIDASE"/>
    <property type="match status" value="1"/>
</dbReference>
<dbReference type="OrthoDB" id="9807055at2"/>
<proteinExistence type="inferred from homology"/>
<feature type="signal peptide" evidence="6">
    <location>
        <begin position="1"/>
        <end position="23"/>
    </location>
</feature>
<dbReference type="PANTHER" id="PTHR47360:SF1">
    <property type="entry name" value="ENDOPEPTIDASE NLPC-RELATED"/>
    <property type="match status" value="1"/>
</dbReference>
<evidence type="ECO:0000313" key="9">
    <source>
        <dbReference type="Proteomes" id="UP000248745"/>
    </source>
</evidence>
<dbReference type="RefSeq" id="WP_111000045.1">
    <property type="nucleotide sequence ID" value="NZ_QKTW01000022.1"/>
</dbReference>
<dbReference type="GO" id="GO:0008234">
    <property type="term" value="F:cysteine-type peptidase activity"/>
    <property type="evidence" value="ECO:0007669"/>
    <property type="project" value="UniProtKB-KW"/>
</dbReference>
<evidence type="ECO:0000256" key="4">
    <source>
        <dbReference type="ARBA" id="ARBA00022801"/>
    </source>
</evidence>
<protein>
    <recommendedName>
        <fullName evidence="7">NlpC/P60 domain-containing protein</fullName>
    </recommendedName>
</protein>
<keyword evidence="2" id="KW-0645">Protease</keyword>
<dbReference type="InterPro" id="IPR000064">
    <property type="entry name" value="NLP_P60_dom"/>
</dbReference>
<keyword evidence="5" id="KW-0788">Thiol protease</keyword>
<feature type="domain" description="NlpC/P60" evidence="7">
    <location>
        <begin position="91"/>
        <end position="214"/>
    </location>
</feature>
<dbReference type="AlphaFoldDB" id="A0A2W2A8S4"/>
<organism evidence="8 9">
    <name type="scientific">Taibaiella soli</name>
    <dbReference type="NCBI Taxonomy" id="1649169"/>
    <lineage>
        <taxon>Bacteria</taxon>
        <taxon>Pseudomonadati</taxon>
        <taxon>Bacteroidota</taxon>
        <taxon>Chitinophagia</taxon>
        <taxon>Chitinophagales</taxon>
        <taxon>Chitinophagaceae</taxon>
        <taxon>Taibaiella</taxon>
    </lineage>
</organism>
<evidence type="ECO:0000259" key="7">
    <source>
        <dbReference type="PROSITE" id="PS51935"/>
    </source>
</evidence>
<comment type="similarity">
    <text evidence="1">Belongs to the peptidase C40 family.</text>
</comment>
<dbReference type="Pfam" id="PF00877">
    <property type="entry name" value="NLPC_P60"/>
    <property type="match status" value="1"/>
</dbReference>
<dbReference type="Proteomes" id="UP000248745">
    <property type="component" value="Unassembled WGS sequence"/>
</dbReference>
<sequence>MLTFKLKKHLLALGIAASAIFTACSSSHKMADNGASRKSKSPKFIDDITLSGNSNSVTLRSHDKKDAAYDPSITNTLQVKYADLMQVVPNAITNFSLYSFIDEWYGTPYHLGGTDKSGIDCSAFVQRLYERVFNVNLVRTAFEQFNNCRLVWDSGQLKEGDLVFFKIHGRRISHVGIYLLNNFFVHASVSQGVMISSLNDKYWQRYYAGAGQIPRG</sequence>
<evidence type="ECO:0000256" key="3">
    <source>
        <dbReference type="ARBA" id="ARBA00022729"/>
    </source>
</evidence>
<feature type="chain" id="PRO_5015956583" description="NlpC/P60 domain-containing protein" evidence="6">
    <location>
        <begin position="24"/>
        <end position="216"/>
    </location>
</feature>
<accession>A0A2W2A8S4</accession>
<dbReference type="InterPro" id="IPR052062">
    <property type="entry name" value="Murein_DD/LD_carboxypeptidase"/>
</dbReference>
<dbReference type="InterPro" id="IPR038765">
    <property type="entry name" value="Papain-like_cys_pep_sf"/>
</dbReference>
<dbReference type="EMBL" id="QKTW01000022">
    <property type="protein sequence ID" value="PZF71671.1"/>
    <property type="molecule type" value="Genomic_DNA"/>
</dbReference>
<evidence type="ECO:0000313" key="8">
    <source>
        <dbReference type="EMBL" id="PZF71671.1"/>
    </source>
</evidence>
<evidence type="ECO:0000256" key="2">
    <source>
        <dbReference type="ARBA" id="ARBA00022670"/>
    </source>
</evidence>
<keyword evidence="9" id="KW-1185">Reference proteome</keyword>
<dbReference type="SUPFAM" id="SSF54001">
    <property type="entry name" value="Cysteine proteinases"/>
    <property type="match status" value="1"/>
</dbReference>
<dbReference type="PROSITE" id="PS51935">
    <property type="entry name" value="NLPC_P60"/>
    <property type="match status" value="1"/>
</dbReference>
<evidence type="ECO:0000256" key="5">
    <source>
        <dbReference type="ARBA" id="ARBA00022807"/>
    </source>
</evidence>
<gene>
    <name evidence="8" type="ORF">DN068_16515</name>
</gene>
<evidence type="ECO:0000256" key="1">
    <source>
        <dbReference type="ARBA" id="ARBA00007074"/>
    </source>
</evidence>
<reference evidence="8 9" key="1">
    <citation type="submission" date="2018-06" db="EMBL/GenBank/DDBJ databases">
        <title>Mucibacter soli gen. nov., sp. nov., a new member of the family Chitinophagaceae producing mucin.</title>
        <authorList>
            <person name="Kim M.-K."/>
            <person name="Park S."/>
            <person name="Kim T.-S."/>
            <person name="Joung Y."/>
            <person name="Han J.-H."/>
            <person name="Kim S.B."/>
        </authorList>
    </citation>
    <scope>NUCLEOTIDE SEQUENCE [LARGE SCALE GENOMIC DNA]</scope>
    <source>
        <strain evidence="8 9">R1-15</strain>
    </source>
</reference>
<dbReference type="PROSITE" id="PS51257">
    <property type="entry name" value="PROKAR_LIPOPROTEIN"/>
    <property type="match status" value="1"/>
</dbReference>
<dbReference type="GO" id="GO:0006508">
    <property type="term" value="P:proteolysis"/>
    <property type="evidence" value="ECO:0007669"/>
    <property type="project" value="UniProtKB-KW"/>
</dbReference>
<dbReference type="Gene3D" id="3.90.1720.10">
    <property type="entry name" value="endopeptidase domain like (from Nostoc punctiforme)"/>
    <property type="match status" value="1"/>
</dbReference>
<name>A0A2W2A8S4_9BACT</name>
<evidence type="ECO:0000256" key="6">
    <source>
        <dbReference type="SAM" id="SignalP"/>
    </source>
</evidence>
<keyword evidence="4" id="KW-0378">Hydrolase</keyword>
<keyword evidence="3 6" id="KW-0732">Signal</keyword>
<comment type="caution">
    <text evidence="8">The sequence shown here is derived from an EMBL/GenBank/DDBJ whole genome shotgun (WGS) entry which is preliminary data.</text>
</comment>